<dbReference type="EMBL" id="JAUSTU010000008">
    <property type="protein sequence ID" value="MDQ0155802.1"/>
    <property type="molecule type" value="Genomic_DNA"/>
</dbReference>
<dbReference type="RefSeq" id="WP_307150327.1">
    <property type="nucleotide sequence ID" value="NZ_JAUSTU010000008.1"/>
</dbReference>
<organism evidence="1 2">
    <name type="scientific">Anoxybacillus andreesenii</name>
    <dbReference type="NCBI Taxonomy" id="1325932"/>
    <lineage>
        <taxon>Bacteria</taxon>
        <taxon>Bacillati</taxon>
        <taxon>Bacillota</taxon>
        <taxon>Bacilli</taxon>
        <taxon>Bacillales</taxon>
        <taxon>Anoxybacillaceae</taxon>
        <taxon>Anoxybacillus</taxon>
    </lineage>
</organism>
<name>A0ABT9V4E2_9BACL</name>
<dbReference type="Gene3D" id="3.90.1720.10">
    <property type="entry name" value="endopeptidase domain like (from Nostoc punctiforme)"/>
    <property type="match status" value="1"/>
</dbReference>
<dbReference type="SUPFAM" id="SSF54001">
    <property type="entry name" value="Cysteine proteinases"/>
    <property type="match status" value="1"/>
</dbReference>
<sequence>MEVYIILTDTGTLFTKLIKKFTKQPLNHASISFTKELDTTYSFGRKRANNPFNGGFVKEDMNGKLFQRATCAIYSCSVSEIEYRQMKMVVEQFERHKHSYKYNFIGLFGVLLNKKIPRKRAFFCSEFVATILSNGGIDIKGKHPSVIKPNDLGDCEDFRLLYKGQLQPYLSQYCYHSAQEITHNTKEKRQICSLNSIFLKQTKTI</sequence>
<protein>
    <submittedName>
        <fullName evidence="1">Uncharacterized protein</fullName>
    </submittedName>
</protein>
<dbReference type="Proteomes" id="UP001231362">
    <property type="component" value="Unassembled WGS sequence"/>
</dbReference>
<evidence type="ECO:0000313" key="1">
    <source>
        <dbReference type="EMBL" id="MDQ0155802.1"/>
    </source>
</evidence>
<evidence type="ECO:0000313" key="2">
    <source>
        <dbReference type="Proteomes" id="UP001231362"/>
    </source>
</evidence>
<dbReference type="InterPro" id="IPR038765">
    <property type="entry name" value="Papain-like_cys_pep_sf"/>
</dbReference>
<proteinExistence type="predicted"/>
<accession>A0ABT9V4E2</accession>
<keyword evidence="2" id="KW-1185">Reference proteome</keyword>
<gene>
    <name evidence="1" type="ORF">J2S07_002107</name>
</gene>
<reference evidence="1 2" key="1">
    <citation type="submission" date="2023-07" db="EMBL/GenBank/DDBJ databases">
        <title>Genomic Encyclopedia of Type Strains, Phase IV (KMG-IV): sequencing the most valuable type-strain genomes for metagenomic binning, comparative biology and taxonomic classification.</title>
        <authorList>
            <person name="Goeker M."/>
        </authorList>
    </citation>
    <scope>NUCLEOTIDE SEQUENCE [LARGE SCALE GENOMIC DNA]</scope>
    <source>
        <strain evidence="1 2">DSM 23948</strain>
    </source>
</reference>
<comment type="caution">
    <text evidence="1">The sequence shown here is derived from an EMBL/GenBank/DDBJ whole genome shotgun (WGS) entry which is preliminary data.</text>
</comment>